<organism evidence="3 4">
    <name type="scientific">Halopenitus malekzadehii</name>
    <dbReference type="NCBI Taxonomy" id="1267564"/>
    <lineage>
        <taxon>Archaea</taxon>
        <taxon>Methanobacteriati</taxon>
        <taxon>Methanobacteriota</taxon>
        <taxon>Stenosarchaea group</taxon>
        <taxon>Halobacteria</taxon>
        <taxon>Halobacteriales</taxon>
        <taxon>Haloferacaceae</taxon>
        <taxon>Halopenitus</taxon>
    </lineage>
</organism>
<evidence type="ECO:0000313" key="3">
    <source>
        <dbReference type="EMBL" id="SEH60565.1"/>
    </source>
</evidence>
<dbReference type="EMBL" id="FNWU01000012">
    <property type="protein sequence ID" value="SEH60565.1"/>
    <property type="molecule type" value="Genomic_DNA"/>
</dbReference>
<accession>A0A1H6JN26</accession>
<feature type="compositionally biased region" description="Basic and acidic residues" evidence="1">
    <location>
        <begin position="1"/>
        <end position="10"/>
    </location>
</feature>
<dbReference type="AlphaFoldDB" id="A0A1H6JN26"/>
<feature type="compositionally biased region" description="Basic and acidic residues" evidence="1">
    <location>
        <begin position="58"/>
        <end position="70"/>
    </location>
</feature>
<dbReference type="Pfam" id="PF04233">
    <property type="entry name" value="Phage_Mu_F"/>
    <property type="match status" value="1"/>
</dbReference>
<protein>
    <submittedName>
        <fullName evidence="3">Phage putative head morphogenesis protein, SPP1 gp7 family</fullName>
    </submittedName>
</protein>
<gene>
    <name evidence="3" type="ORF">SAMN05192561_11215</name>
</gene>
<feature type="domain" description="Phage head morphogenesis" evidence="2">
    <location>
        <begin position="260"/>
        <end position="370"/>
    </location>
</feature>
<keyword evidence="4" id="KW-1185">Reference proteome</keyword>
<name>A0A1H6JN26_9EURY</name>
<proteinExistence type="predicted"/>
<dbReference type="OrthoDB" id="271504at2157"/>
<dbReference type="NCBIfam" id="TIGR01641">
    <property type="entry name" value="phageSPP1_gp7"/>
    <property type="match status" value="1"/>
</dbReference>
<dbReference type="RefSeq" id="WP_092817587.1">
    <property type="nucleotide sequence ID" value="NZ_FNWU01000012.1"/>
</dbReference>
<dbReference type="STRING" id="1267564.SAMN05192561_11215"/>
<sequence>MRTSQDDGRFADVVGPNTVTETTAQLSDWGARLAAGDHGDDHRHLPPHVEQLADEYARPTKDSGDPHANDPSRTTTIQRQYARKLRGRFADIRAELRRGVSDRDVLGLEDDDGGGVSLSDLLSGQAAADIPAEYYELLAAEQYDAARDLVEQLADFDPDDLQGRDFAFERDARKHEQFMQWLRTQQEEGVLEVIERNGNTYVRKAYERGVRNQHSWMGDAADGADPTAAFERPVHQDRLSLLYERNFEALRGITDDVAREISRSLAEGMAEGVAPDEMARRLSDRIDKIGRTRATTLARTETMYAHNEGAISEAERLAGDDVDLEVQTEVATAGDNHVCEICSPWDGRVLSPDEARSKGPPFHPRCRCVVRATTSVAEGTAAQTAPTAS</sequence>
<evidence type="ECO:0000313" key="4">
    <source>
        <dbReference type="Proteomes" id="UP000199215"/>
    </source>
</evidence>
<evidence type="ECO:0000259" key="2">
    <source>
        <dbReference type="Pfam" id="PF04233"/>
    </source>
</evidence>
<feature type="region of interest" description="Disordered" evidence="1">
    <location>
        <begin position="58"/>
        <end position="78"/>
    </location>
</feature>
<feature type="region of interest" description="Disordered" evidence="1">
    <location>
        <begin position="1"/>
        <end position="22"/>
    </location>
</feature>
<dbReference type="InterPro" id="IPR006528">
    <property type="entry name" value="Phage_head_morphogenesis_dom"/>
</dbReference>
<evidence type="ECO:0000256" key="1">
    <source>
        <dbReference type="SAM" id="MobiDB-lite"/>
    </source>
</evidence>
<dbReference type="Proteomes" id="UP000199215">
    <property type="component" value="Unassembled WGS sequence"/>
</dbReference>
<reference evidence="3 4" key="1">
    <citation type="submission" date="2016-10" db="EMBL/GenBank/DDBJ databases">
        <authorList>
            <person name="de Groot N.N."/>
        </authorList>
    </citation>
    <scope>NUCLEOTIDE SEQUENCE [LARGE SCALE GENOMIC DNA]</scope>
    <source>
        <strain evidence="3 4">IBRC-M10418</strain>
    </source>
</reference>